<evidence type="ECO:0000313" key="3">
    <source>
        <dbReference type="Proteomes" id="UP000886520"/>
    </source>
</evidence>
<keyword evidence="1" id="KW-0812">Transmembrane</keyword>
<organism evidence="2 3">
    <name type="scientific">Adiantum capillus-veneris</name>
    <name type="common">Maidenhair fern</name>
    <dbReference type="NCBI Taxonomy" id="13818"/>
    <lineage>
        <taxon>Eukaryota</taxon>
        <taxon>Viridiplantae</taxon>
        <taxon>Streptophyta</taxon>
        <taxon>Embryophyta</taxon>
        <taxon>Tracheophyta</taxon>
        <taxon>Polypodiopsida</taxon>
        <taxon>Polypodiidae</taxon>
        <taxon>Polypodiales</taxon>
        <taxon>Pteridineae</taxon>
        <taxon>Pteridaceae</taxon>
        <taxon>Vittarioideae</taxon>
        <taxon>Adiantum</taxon>
    </lineage>
</organism>
<feature type="transmembrane region" description="Helical" evidence="1">
    <location>
        <begin position="96"/>
        <end position="118"/>
    </location>
</feature>
<dbReference type="EMBL" id="JABFUD020000002">
    <property type="protein sequence ID" value="KAI5083580.1"/>
    <property type="molecule type" value="Genomic_DNA"/>
</dbReference>
<evidence type="ECO:0000256" key="1">
    <source>
        <dbReference type="SAM" id="Phobius"/>
    </source>
</evidence>
<protein>
    <submittedName>
        <fullName evidence="2">Uncharacterized protein</fullName>
    </submittedName>
</protein>
<dbReference type="Proteomes" id="UP000886520">
    <property type="component" value="Chromosome 3"/>
</dbReference>
<gene>
    <name evidence="2" type="ORF">GOP47_0003323</name>
</gene>
<keyword evidence="1" id="KW-1133">Transmembrane helix</keyword>
<dbReference type="AlphaFoldDB" id="A0A9D4VBR5"/>
<accession>A0A9D4VBR5</accession>
<keyword evidence="1" id="KW-0472">Membrane</keyword>
<sequence length="176" mass="16730">MSYPSSIHNIMCTTKIPTSTKVYICGILMAIAVFSRGSDVGANKNGGIPKGGFRVVTGVWNIGGILGGVDVGVGVATTGGVLGVGACDGDGNGEGTVVGVATATGGVLGGVLVVVGVATATGGVLVVVGVAITGGVLGVVGVATTGGRVLGVRACDGDENGEGVVKFEALGVCGKV</sequence>
<name>A0A9D4VBR5_ADICA</name>
<comment type="caution">
    <text evidence="2">The sequence shown here is derived from an EMBL/GenBank/DDBJ whole genome shotgun (WGS) entry which is preliminary data.</text>
</comment>
<evidence type="ECO:0000313" key="2">
    <source>
        <dbReference type="EMBL" id="KAI5083580.1"/>
    </source>
</evidence>
<keyword evidence="3" id="KW-1185">Reference proteome</keyword>
<feature type="transmembrane region" description="Helical" evidence="1">
    <location>
        <begin position="124"/>
        <end position="143"/>
    </location>
</feature>
<feature type="transmembrane region" description="Helical" evidence="1">
    <location>
        <begin position="58"/>
        <end position="84"/>
    </location>
</feature>
<feature type="transmembrane region" description="Helical" evidence="1">
    <location>
        <begin position="21"/>
        <end position="38"/>
    </location>
</feature>
<reference evidence="2" key="1">
    <citation type="submission" date="2021-01" db="EMBL/GenBank/DDBJ databases">
        <title>Adiantum capillus-veneris genome.</title>
        <authorList>
            <person name="Fang Y."/>
            <person name="Liao Q."/>
        </authorList>
    </citation>
    <scope>NUCLEOTIDE SEQUENCE</scope>
    <source>
        <strain evidence="2">H3</strain>
        <tissue evidence="2">Leaf</tissue>
    </source>
</reference>
<proteinExistence type="predicted"/>